<dbReference type="GO" id="GO:0016226">
    <property type="term" value="P:iron-sulfur cluster assembly"/>
    <property type="evidence" value="ECO:0007669"/>
    <property type="project" value="TreeGrafter"/>
</dbReference>
<dbReference type="Gene3D" id="3.30.70.1630">
    <property type="match status" value="1"/>
</dbReference>
<comment type="caution">
    <text evidence="2">The sequence shown here is derived from an EMBL/GenBank/DDBJ whole genome shotgun (WGS) entry which is preliminary data.</text>
</comment>
<dbReference type="Gene3D" id="3.30.70.1400">
    <property type="entry name" value="Aminomethyltransferase beta-barrel domains"/>
    <property type="match status" value="1"/>
</dbReference>
<dbReference type="PANTHER" id="PTHR22602:SF0">
    <property type="entry name" value="TRANSFERASE CAF17, MITOCHONDRIAL-RELATED"/>
    <property type="match status" value="1"/>
</dbReference>
<organism evidence="2 3">
    <name type="scientific">Candidatus Dechloromonas phosphorivorans</name>
    <dbReference type="NCBI Taxonomy" id="2899244"/>
    <lineage>
        <taxon>Bacteria</taxon>
        <taxon>Pseudomonadati</taxon>
        <taxon>Pseudomonadota</taxon>
        <taxon>Betaproteobacteria</taxon>
        <taxon>Rhodocyclales</taxon>
        <taxon>Azonexaceae</taxon>
        <taxon>Dechloromonas</taxon>
    </lineage>
</organism>
<feature type="domain" description="GCVT N-terminal" evidence="1">
    <location>
        <begin position="29"/>
        <end position="153"/>
    </location>
</feature>
<reference evidence="2" key="1">
    <citation type="submission" date="2020-10" db="EMBL/GenBank/DDBJ databases">
        <title>Connecting structure to function with the recovery of over 1000 high-quality activated sludge metagenome-assembled genomes encoding full-length rRNA genes using long-read sequencing.</title>
        <authorList>
            <person name="Singleton C.M."/>
            <person name="Petriglieri F."/>
            <person name="Kristensen J.M."/>
            <person name="Kirkegaard R.H."/>
            <person name="Michaelsen T.Y."/>
            <person name="Andersen M.H."/>
            <person name="Karst S.M."/>
            <person name="Dueholm M.S."/>
            <person name="Nielsen P.H."/>
            <person name="Albertsen M."/>
        </authorList>
    </citation>
    <scope>NUCLEOTIDE SEQUENCE</scope>
    <source>
        <strain evidence="2">OdNE_18-Q3-R46-58_BAT3C.305</strain>
    </source>
</reference>
<dbReference type="NCBIfam" id="TIGR03317">
    <property type="entry name" value="ygfZ_signature"/>
    <property type="match status" value="1"/>
</dbReference>
<sequence length="338" mass="36100">MNPNWCSFLQSADAVFVSGSDEIVNFGDAAGELQAARSQTILVPLTHLGLIAASGDDAKTFLQNQFTSDINHLGADQVQHSAWCTAKGRMQASFLVWREANAFRLIVSGDLEADSLRRLQMFVLRSKVELAALTGNRLLLGLAGPHASEALEEAGLPCPVVPMTRAIGEKASVIALEANRYIAVVQPEGVVEVWTKLTLKARPAGLPAWRWLDVQAGFPLISAVTKEEFVPQMADFERLGGVSFHKGCYPGQEVVARTQYLGKVKRHLYRISCDQPLAAGADLHSPDNPDQACGKIVSSAPSPAGGFEALAVVQSSAAGNLRLGSHEGPKIEAVAVNP</sequence>
<name>A0A9D7LSV7_9RHOO</name>
<dbReference type="EMBL" id="JADKBR010000017">
    <property type="protein sequence ID" value="MBK8891593.1"/>
    <property type="molecule type" value="Genomic_DNA"/>
</dbReference>
<protein>
    <submittedName>
        <fullName evidence="2">Folate-binding protein YgfZ</fullName>
    </submittedName>
</protein>
<evidence type="ECO:0000313" key="2">
    <source>
        <dbReference type="EMBL" id="MBK8891593.1"/>
    </source>
</evidence>
<dbReference type="InterPro" id="IPR006222">
    <property type="entry name" value="GCVT_N"/>
</dbReference>
<dbReference type="InterPro" id="IPR017703">
    <property type="entry name" value="YgfZ/GCV_T_CS"/>
</dbReference>
<dbReference type="PIRSF" id="PIRSF006487">
    <property type="entry name" value="GcvT"/>
    <property type="match status" value="1"/>
</dbReference>
<dbReference type="Proteomes" id="UP000808146">
    <property type="component" value="Unassembled WGS sequence"/>
</dbReference>
<dbReference type="SUPFAM" id="SSF103025">
    <property type="entry name" value="Folate-binding domain"/>
    <property type="match status" value="1"/>
</dbReference>
<dbReference type="PANTHER" id="PTHR22602">
    <property type="entry name" value="TRANSFERASE CAF17, MITOCHONDRIAL-RELATED"/>
    <property type="match status" value="1"/>
</dbReference>
<accession>A0A9D7LSV7</accession>
<gene>
    <name evidence="2" type="ORF">IPN75_15055</name>
</gene>
<evidence type="ECO:0000259" key="1">
    <source>
        <dbReference type="Pfam" id="PF01571"/>
    </source>
</evidence>
<dbReference type="InterPro" id="IPR045179">
    <property type="entry name" value="YgfZ/GcvT"/>
</dbReference>
<evidence type="ECO:0000313" key="3">
    <source>
        <dbReference type="Proteomes" id="UP000808146"/>
    </source>
</evidence>
<proteinExistence type="predicted"/>
<dbReference type="AlphaFoldDB" id="A0A9D7LSV7"/>
<dbReference type="Pfam" id="PF01571">
    <property type="entry name" value="GCV_T"/>
    <property type="match status" value="1"/>
</dbReference>
<dbReference type="Gene3D" id="2.40.30.160">
    <property type="match status" value="1"/>
</dbReference>